<dbReference type="PANTHER" id="PTHR30050:SF4">
    <property type="entry name" value="ATP-BINDING PROTEIN RV3427C IN INSERTION SEQUENCE-RELATED"/>
    <property type="match status" value="1"/>
</dbReference>
<dbReference type="Proteomes" id="UP001334005">
    <property type="component" value="Unassembled WGS sequence"/>
</dbReference>
<evidence type="ECO:0000313" key="4">
    <source>
        <dbReference type="EMBL" id="MEK0248713.1"/>
    </source>
</evidence>
<dbReference type="InterPro" id="IPR002611">
    <property type="entry name" value="IstB_ATP-bd"/>
</dbReference>
<gene>
    <name evidence="4" type="primary">istB</name>
    <name evidence="4" type="ORF">QFI66_011430</name>
</gene>
<keyword evidence="1" id="KW-0547">Nucleotide-binding</keyword>
<organism evidence="4 5">
    <name type="scientific">Raoultella scottii</name>
    <dbReference type="NCBI Taxonomy" id="3040937"/>
    <lineage>
        <taxon>Bacteria</taxon>
        <taxon>Pseudomonadati</taxon>
        <taxon>Pseudomonadota</taxon>
        <taxon>Gammaproteobacteria</taxon>
        <taxon>Enterobacterales</taxon>
        <taxon>Enterobacteriaceae</taxon>
        <taxon>Klebsiella/Raoultella group</taxon>
        <taxon>Raoultella</taxon>
    </lineage>
</organism>
<feature type="domain" description="IstB-like ATP-binding" evidence="3">
    <location>
        <begin position="8"/>
        <end position="240"/>
    </location>
</feature>
<dbReference type="RefSeq" id="WP_331834616.1">
    <property type="nucleotide sequence ID" value="NZ_JARXNH020000054.1"/>
</dbReference>
<dbReference type="Gene3D" id="3.40.50.300">
    <property type="entry name" value="P-loop containing nucleotide triphosphate hydrolases"/>
    <property type="match status" value="1"/>
</dbReference>
<keyword evidence="2" id="KW-0067">ATP-binding</keyword>
<evidence type="ECO:0000313" key="5">
    <source>
        <dbReference type="Proteomes" id="UP001334005"/>
    </source>
</evidence>
<dbReference type="PIRSF" id="PIRSF003073">
    <property type="entry name" value="DNAC_TnpB_IstB"/>
    <property type="match status" value="1"/>
</dbReference>
<sequence length="247" mass="27796">MQSGLLEQLRALRLSHLGQALEQQWSQPGTYLYLSFDERLGLLLGHELLQRESGKVDRLRRQARLRLSAVPSGLDYRAARGLNRQQMAELLGGGYHQRYQNVLITGPTGCGKTYVACALGEQACRQHIAVGYWRLSRLLEDLGTGHVDGSYQKQLLKLSKTPLLILDDWGLDKLSARQSSDLLEVMEDRYGEGSTVIVSQLPVSEWYKMISNPTVADALMDRLMHNGHRIELKGESMRKLAQTDHIG</sequence>
<accession>A0ABU8Z570</accession>
<dbReference type="InterPro" id="IPR028350">
    <property type="entry name" value="DNAC/IstB-like"/>
</dbReference>
<name>A0ABU8Z570_9ENTR</name>
<dbReference type="InterPro" id="IPR027417">
    <property type="entry name" value="P-loop_NTPase"/>
</dbReference>
<evidence type="ECO:0000256" key="1">
    <source>
        <dbReference type="ARBA" id="ARBA00022741"/>
    </source>
</evidence>
<protein>
    <submittedName>
        <fullName evidence="4">IS21-like element helper ATPase IstB</fullName>
    </submittedName>
</protein>
<dbReference type="Pfam" id="PF01695">
    <property type="entry name" value="IstB_IS21"/>
    <property type="match status" value="1"/>
</dbReference>
<dbReference type="NCBIfam" id="NF038214">
    <property type="entry name" value="IS21_help_AAA"/>
    <property type="match status" value="1"/>
</dbReference>
<dbReference type="InterPro" id="IPR047661">
    <property type="entry name" value="IstB"/>
</dbReference>
<dbReference type="PANTHER" id="PTHR30050">
    <property type="entry name" value="CHROMOSOMAL REPLICATION INITIATOR PROTEIN DNAA"/>
    <property type="match status" value="1"/>
</dbReference>
<dbReference type="CDD" id="cd00009">
    <property type="entry name" value="AAA"/>
    <property type="match status" value="1"/>
</dbReference>
<keyword evidence="5" id="KW-1185">Reference proteome</keyword>
<evidence type="ECO:0000256" key="2">
    <source>
        <dbReference type="ARBA" id="ARBA00022840"/>
    </source>
</evidence>
<reference evidence="4 5" key="1">
    <citation type="submission" date="2024-03" db="EMBL/GenBank/DDBJ databases">
        <title>Two novel Raoultella species associated with bleeding cankers of broadleaf hosts, Raoultella scottia sp. nov. and Raoultella lignicola sp. nov.</title>
        <authorList>
            <person name="Brady C.L."/>
        </authorList>
    </citation>
    <scope>NUCLEOTIDE SEQUENCE [LARGE SCALE GENOMIC DNA]</scope>
    <source>
        <strain evidence="4 5">BAC 10a-01-01</strain>
    </source>
</reference>
<dbReference type="EMBL" id="JARXNH020000054">
    <property type="protein sequence ID" value="MEK0248713.1"/>
    <property type="molecule type" value="Genomic_DNA"/>
</dbReference>
<proteinExistence type="predicted"/>
<dbReference type="SUPFAM" id="SSF52540">
    <property type="entry name" value="P-loop containing nucleoside triphosphate hydrolases"/>
    <property type="match status" value="1"/>
</dbReference>
<comment type="caution">
    <text evidence="4">The sequence shown here is derived from an EMBL/GenBank/DDBJ whole genome shotgun (WGS) entry which is preliminary data.</text>
</comment>
<evidence type="ECO:0000259" key="3">
    <source>
        <dbReference type="Pfam" id="PF01695"/>
    </source>
</evidence>